<evidence type="ECO:0000313" key="3">
    <source>
        <dbReference type="EMBL" id="UUI64474.1"/>
    </source>
</evidence>
<dbReference type="EMBL" id="CP101989">
    <property type="protein sequence ID" value="UUI64474.1"/>
    <property type="molecule type" value="Genomic_DNA"/>
</dbReference>
<dbReference type="Pfam" id="PF00561">
    <property type="entry name" value="Abhydrolase_1"/>
    <property type="match status" value="1"/>
</dbReference>
<dbReference type="InterPro" id="IPR000639">
    <property type="entry name" value="Epox_hydrolase-like"/>
</dbReference>
<dbReference type="PRINTS" id="PR00412">
    <property type="entry name" value="EPOXHYDRLASE"/>
</dbReference>
<dbReference type="InterPro" id="IPR029058">
    <property type="entry name" value="AB_hydrolase_fold"/>
</dbReference>
<accession>A0ABY5K212</accession>
<feature type="domain" description="AB hydrolase-1" evidence="2">
    <location>
        <begin position="23"/>
        <end position="257"/>
    </location>
</feature>
<name>A0ABY5K212_9CELL</name>
<dbReference type="RefSeq" id="WP_227566564.1">
    <property type="nucleotide sequence ID" value="NZ_CP101989.1"/>
</dbReference>
<evidence type="ECO:0000259" key="2">
    <source>
        <dbReference type="Pfam" id="PF00561"/>
    </source>
</evidence>
<dbReference type="Gene3D" id="3.40.50.1820">
    <property type="entry name" value="alpha/beta hydrolase"/>
    <property type="match status" value="1"/>
</dbReference>
<dbReference type="InterPro" id="IPR000073">
    <property type="entry name" value="AB_hydrolase_1"/>
</dbReference>
<organism evidence="3 4">
    <name type="scientific">Cellulomonas wangsupingiae</name>
    <dbReference type="NCBI Taxonomy" id="2968085"/>
    <lineage>
        <taxon>Bacteria</taxon>
        <taxon>Bacillati</taxon>
        <taxon>Actinomycetota</taxon>
        <taxon>Actinomycetes</taxon>
        <taxon>Micrococcales</taxon>
        <taxon>Cellulomonadaceae</taxon>
        <taxon>Cellulomonas</taxon>
    </lineage>
</organism>
<sequence>MDGYLRDALWFDVRDQGPTDGAPVVVLLHGFPQDGSAYDAVVPLLVDAGVRVLVPDQRGYSPRARPPGRRPYVVPELVADVVALLDTAGVAEAHVVGHDWGGAVAWALAARRPGRVASLTALGTPHPAAMRAGLLRGQALRSWYVGAFQLPRLPERALLAHDGARLRDALVRTGLAPHRADRYVARMSRPGALTAALAWYRALGVPSSGSTGRVRVPTTYVSARRDPFFAPASVAATAGHVDAPYTRVDLDVGHWLPEHRPSDVAAAVLGQVRA</sequence>
<dbReference type="Proteomes" id="UP001317322">
    <property type="component" value="Chromosome"/>
</dbReference>
<reference evidence="3 4" key="1">
    <citation type="submission" date="2022-07" db="EMBL/GenBank/DDBJ databases">
        <title>Novel species in genus cellulomonas.</title>
        <authorList>
            <person name="Ye L."/>
        </authorList>
    </citation>
    <scope>NUCLEOTIDE SEQUENCE [LARGE SCALE GENOMIC DNA]</scope>
    <source>
        <strain evidence="4">zg-Y908</strain>
    </source>
</reference>
<evidence type="ECO:0000313" key="4">
    <source>
        <dbReference type="Proteomes" id="UP001317322"/>
    </source>
</evidence>
<dbReference type="GO" id="GO:0016787">
    <property type="term" value="F:hydrolase activity"/>
    <property type="evidence" value="ECO:0007669"/>
    <property type="project" value="UniProtKB-KW"/>
</dbReference>
<dbReference type="SUPFAM" id="SSF53474">
    <property type="entry name" value="alpha/beta-Hydrolases"/>
    <property type="match status" value="1"/>
</dbReference>
<protein>
    <submittedName>
        <fullName evidence="3">Alpha/beta hydrolase</fullName>
    </submittedName>
</protein>
<evidence type="ECO:0000256" key="1">
    <source>
        <dbReference type="ARBA" id="ARBA00022801"/>
    </source>
</evidence>
<dbReference type="PANTHER" id="PTHR43329">
    <property type="entry name" value="EPOXIDE HYDROLASE"/>
    <property type="match status" value="1"/>
</dbReference>
<keyword evidence="4" id="KW-1185">Reference proteome</keyword>
<dbReference type="PRINTS" id="PR00111">
    <property type="entry name" value="ABHYDROLASE"/>
</dbReference>
<gene>
    <name evidence="3" type="ORF">NP075_15340</name>
</gene>
<proteinExistence type="predicted"/>
<keyword evidence="1 3" id="KW-0378">Hydrolase</keyword>